<feature type="domain" description="Peptidase M56" evidence="3">
    <location>
        <begin position="10"/>
        <end position="305"/>
    </location>
</feature>
<dbReference type="Proteomes" id="UP001198220">
    <property type="component" value="Unassembled WGS sequence"/>
</dbReference>
<dbReference type="AlphaFoldDB" id="A0AAE3DAZ7"/>
<keyword evidence="2" id="KW-1133">Transmembrane helix</keyword>
<feature type="domain" description="DUF4825" evidence="4">
    <location>
        <begin position="370"/>
        <end position="458"/>
    </location>
</feature>
<feature type="transmembrane region" description="Helical" evidence="2">
    <location>
        <begin position="313"/>
        <end position="332"/>
    </location>
</feature>
<evidence type="ECO:0000256" key="2">
    <source>
        <dbReference type="SAM" id="Phobius"/>
    </source>
</evidence>
<evidence type="ECO:0000313" key="6">
    <source>
        <dbReference type="Proteomes" id="UP001198220"/>
    </source>
</evidence>
<dbReference type="Pfam" id="PF05569">
    <property type="entry name" value="Peptidase_M56"/>
    <property type="match status" value="1"/>
</dbReference>
<evidence type="ECO:0000259" key="3">
    <source>
        <dbReference type="Pfam" id="PF05569"/>
    </source>
</evidence>
<feature type="transmembrane region" description="Helical" evidence="2">
    <location>
        <begin position="224"/>
        <end position="246"/>
    </location>
</feature>
<dbReference type="EMBL" id="JAJEPS010000021">
    <property type="protein sequence ID" value="MCC2127443.1"/>
    <property type="molecule type" value="Genomic_DNA"/>
</dbReference>
<dbReference type="InterPro" id="IPR032250">
    <property type="entry name" value="DUF4825"/>
</dbReference>
<dbReference type="RefSeq" id="WP_308460084.1">
    <property type="nucleotide sequence ID" value="NZ_JAJEPS010000021.1"/>
</dbReference>
<organism evidence="5 6">
    <name type="scientific">Hominiventricola filiformis</name>
    <dbReference type="NCBI Taxonomy" id="2885352"/>
    <lineage>
        <taxon>Bacteria</taxon>
        <taxon>Bacillati</taxon>
        <taxon>Bacillota</taxon>
        <taxon>Clostridia</taxon>
        <taxon>Lachnospirales</taxon>
        <taxon>Lachnospiraceae</taxon>
        <taxon>Hominiventricola</taxon>
    </lineage>
</organism>
<evidence type="ECO:0000313" key="5">
    <source>
        <dbReference type="EMBL" id="MCC2127443.1"/>
    </source>
</evidence>
<keyword evidence="6" id="KW-1185">Reference proteome</keyword>
<feature type="transmembrane region" description="Helical" evidence="2">
    <location>
        <begin position="6"/>
        <end position="31"/>
    </location>
</feature>
<evidence type="ECO:0000256" key="1">
    <source>
        <dbReference type="SAM" id="MobiDB-lite"/>
    </source>
</evidence>
<feature type="transmembrane region" description="Helical" evidence="2">
    <location>
        <begin position="38"/>
        <end position="56"/>
    </location>
</feature>
<keyword evidence="2" id="KW-0472">Membrane</keyword>
<gene>
    <name evidence="5" type="ORF">LKD36_14900</name>
</gene>
<dbReference type="CDD" id="cd07341">
    <property type="entry name" value="M56_BlaR1_MecR1_like"/>
    <property type="match status" value="1"/>
</dbReference>
<name>A0AAE3DAZ7_9FIRM</name>
<dbReference type="Pfam" id="PF16107">
    <property type="entry name" value="DUF4825"/>
    <property type="match status" value="1"/>
</dbReference>
<dbReference type="InterPro" id="IPR008756">
    <property type="entry name" value="Peptidase_M56"/>
</dbReference>
<comment type="caution">
    <text evidence="5">The sequence shown here is derived from an EMBL/GenBank/DDBJ whole genome shotgun (WGS) entry which is preliminary data.</text>
</comment>
<accession>A0AAE3DAZ7</accession>
<protein>
    <submittedName>
        <fullName evidence="5">M56 family metallopeptidase</fullName>
    </submittedName>
</protein>
<proteinExistence type="predicted"/>
<dbReference type="PANTHER" id="PTHR34978">
    <property type="entry name" value="POSSIBLE SENSOR-TRANSDUCER PROTEIN BLAR"/>
    <property type="match status" value="1"/>
</dbReference>
<dbReference type="PANTHER" id="PTHR34978:SF3">
    <property type="entry name" value="SLR0241 PROTEIN"/>
    <property type="match status" value="1"/>
</dbReference>
<evidence type="ECO:0000259" key="4">
    <source>
        <dbReference type="Pfam" id="PF16107"/>
    </source>
</evidence>
<keyword evidence="2" id="KW-0812">Transmembrane</keyword>
<feature type="transmembrane region" description="Helical" evidence="2">
    <location>
        <begin position="134"/>
        <end position="151"/>
    </location>
</feature>
<feature type="region of interest" description="Disordered" evidence="1">
    <location>
        <begin position="339"/>
        <end position="359"/>
    </location>
</feature>
<reference evidence="5 6" key="1">
    <citation type="submission" date="2021-10" db="EMBL/GenBank/DDBJ databases">
        <title>Anaerobic single-cell dispensing facilitates the cultivation of human gut bacteria.</title>
        <authorList>
            <person name="Afrizal A."/>
        </authorList>
    </citation>
    <scope>NUCLEOTIDE SEQUENCE [LARGE SCALE GENOMIC DNA]</scope>
    <source>
        <strain evidence="5 6">CLA-AA-H276</strain>
    </source>
</reference>
<sequence>MHLEQVFTQILKMSMTAGWCILAVLVLHLIFHKAPKKYLYALWLVVAFRLLCPVSISTPVGIFQGEQTTVGQTVSEQTSVEQAAVLRSDNPSEVQPMENLQQISIVGEEQQETPARPIIHVAGEKRVLRLASRIWVIGMAALAGYYVFSLWRIRRKLKKAVLAEEQNHHPDWGKIPIYECDSLPSPFAMGMLHPKIYLPYGMKPENREMVLLHEQYHIRRKDQLVKAMACLLLAVYWFHPLVWTAWAVMCRDMEMSCDEKVLELIGKARKKEYSMALLQFASEKPIQSLSMPLGFGEPNVKSRIQHVLKYKKAAVGTGVAAVILIVAVFLLLGSNRSNPSGNNTGTNDGQTKSRSSTVTVDTETQAAELLYEARNPYVGDASANGKLLGAIAKARPDSVFASLSYKTELQTSEEPYEFHFLLETDEVDETVLDEDLSVTSVLMLALTDNLGEVQWYGTDEQIISYVDIDRAQSLLGIDNLKAYAESPEKVRELLKLVEQMDMENTTEEEAQTINTAEHRAGFQNASLHWYFPESYKDSMQSCYTEAEAEAHAQKALEELYDLTGYLVKECYYFSHDDGTVDFAMSSEDLEHGRIFLSRCFADVPGAENSIQTMNLASDLIWSPTVSAAELARQVEMPGVVLDFPDDESAAIWYVTHSGQYNGQPVKKVYQNYSADPSIWTVVTANGETYEISLDADWNSFSNLAGPYPDENIQH</sequence>
<dbReference type="InterPro" id="IPR052173">
    <property type="entry name" value="Beta-lactam_resp_regulator"/>
</dbReference>